<dbReference type="GO" id="GO:0015153">
    <property type="term" value="F:rhamnose transmembrane transporter activity"/>
    <property type="evidence" value="ECO:0007669"/>
    <property type="project" value="InterPro"/>
</dbReference>
<name>A0A5B9E9M7_9BACT</name>
<reference evidence="10 11" key="1">
    <citation type="submission" date="2019-08" db="EMBL/GenBank/DDBJ databases">
        <title>Complete genome sequence of Terriglobus albidus strain ORNL.</title>
        <authorList>
            <person name="Podar M."/>
        </authorList>
    </citation>
    <scope>NUCLEOTIDE SEQUENCE [LARGE SCALE GENOMIC DNA]</scope>
    <source>
        <strain evidence="10 11">ORNL</strain>
    </source>
</reference>
<evidence type="ECO:0000256" key="4">
    <source>
        <dbReference type="ARBA" id="ARBA00022597"/>
    </source>
</evidence>
<keyword evidence="8 9" id="KW-0472">Membrane</keyword>
<feature type="transmembrane region" description="Helical" evidence="9">
    <location>
        <begin position="175"/>
        <end position="197"/>
    </location>
</feature>
<keyword evidence="7 9" id="KW-1133">Transmembrane helix</keyword>
<dbReference type="AlphaFoldDB" id="A0A5B9E9M7"/>
<evidence type="ECO:0008006" key="12">
    <source>
        <dbReference type="Google" id="ProtNLM"/>
    </source>
</evidence>
<evidence type="ECO:0000256" key="8">
    <source>
        <dbReference type="ARBA" id="ARBA00023136"/>
    </source>
</evidence>
<dbReference type="GO" id="GO:0016020">
    <property type="term" value="C:membrane"/>
    <property type="evidence" value="ECO:0007669"/>
    <property type="project" value="InterPro"/>
</dbReference>
<keyword evidence="11" id="KW-1185">Reference proteome</keyword>
<sequence length="343" mass="36163">MHVMENEFAGLVLLVGAGAMNACFALPMKRMGRWAWENTWLVWSGFALVLLPLLSALCFIPSLKEALLAGGVSLLFLVGVCGFAWGIAQVLFGLAIDMIGVTLSFSIVLGLSAAVGSIVPFVRLAVRRGFVFTDLLFVGALALVLSGVFFCAWAGSVRDRSQPGTESVNPRSSFHRGLICAVCSGLGAAAMNIGISLGAPIDLQALAHGAQPALSHTAVWFPLLEAGAIPNLAYCALLLRRNSSYGRFSAERTGRYWLGGLIMAVFWFTSSILYSIGAAKMGQFGLAIGWPAFMAAIVVTAGIVGVVTGEWTGAPRRAFSLQATGMLLLLISILLLAKSSGKM</sequence>
<evidence type="ECO:0000256" key="7">
    <source>
        <dbReference type="ARBA" id="ARBA00022989"/>
    </source>
</evidence>
<dbReference type="InterPro" id="IPR004673">
    <property type="entry name" value="L-rhamnose-proton_sym_RhaT"/>
</dbReference>
<evidence type="ECO:0000256" key="3">
    <source>
        <dbReference type="ARBA" id="ARBA00022519"/>
    </source>
</evidence>
<gene>
    <name evidence="10" type="ORF">FTW19_13495</name>
</gene>
<proteinExistence type="predicted"/>
<evidence type="ECO:0000256" key="5">
    <source>
        <dbReference type="ARBA" id="ARBA00022692"/>
    </source>
</evidence>
<dbReference type="Pfam" id="PF06379">
    <property type="entry name" value="RhaT"/>
    <property type="match status" value="1"/>
</dbReference>
<feature type="transmembrane region" description="Helical" evidence="9">
    <location>
        <begin position="67"/>
        <end position="92"/>
    </location>
</feature>
<dbReference type="Proteomes" id="UP000321820">
    <property type="component" value="Chromosome"/>
</dbReference>
<feature type="transmembrane region" description="Helical" evidence="9">
    <location>
        <begin position="41"/>
        <end position="60"/>
    </location>
</feature>
<keyword evidence="5 9" id="KW-0812">Transmembrane</keyword>
<keyword evidence="4" id="KW-0762">Sugar transport</keyword>
<keyword evidence="1" id="KW-0813">Transport</keyword>
<evidence type="ECO:0000313" key="11">
    <source>
        <dbReference type="Proteomes" id="UP000321820"/>
    </source>
</evidence>
<protein>
    <recommendedName>
        <fullName evidence="12">Rhamnose/proton symporter RhaT</fullName>
    </recommendedName>
</protein>
<evidence type="ECO:0000256" key="6">
    <source>
        <dbReference type="ARBA" id="ARBA00022847"/>
    </source>
</evidence>
<feature type="transmembrane region" description="Helical" evidence="9">
    <location>
        <begin position="218"/>
        <end position="239"/>
    </location>
</feature>
<feature type="transmembrane region" description="Helical" evidence="9">
    <location>
        <begin position="254"/>
        <end position="274"/>
    </location>
</feature>
<keyword evidence="3" id="KW-0997">Cell inner membrane</keyword>
<organism evidence="10 11">
    <name type="scientific">Terriglobus albidus</name>
    <dbReference type="NCBI Taxonomy" id="1592106"/>
    <lineage>
        <taxon>Bacteria</taxon>
        <taxon>Pseudomonadati</taxon>
        <taxon>Acidobacteriota</taxon>
        <taxon>Terriglobia</taxon>
        <taxon>Terriglobales</taxon>
        <taxon>Acidobacteriaceae</taxon>
        <taxon>Terriglobus</taxon>
    </lineage>
</organism>
<dbReference type="OrthoDB" id="5241629at2"/>
<evidence type="ECO:0000256" key="1">
    <source>
        <dbReference type="ARBA" id="ARBA00022448"/>
    </source>
</evidence>
<keyword evidence="2" id="KW-1003">Cell membrane</keyword>
<feature type="transmembrane region" description="Helical" evidence="9">
    <location>
        <begin position="319"/>
        <end position="337"/>
    </location>
</feature>
<feature type="transmembrane region" description="Helical" evidence="9">
    <location>
        <begin position="98"/>
        <end position="122"/>
    </location>
</feature>
<dbReference type="KEGG" id="talb:FTW19_13495"/>
<accession>A0A5B9E9M7</accession>
<feature type="transmembrane region" description="Helical" evidence="9">
    <location>
        <begin position="134"/>
        <end position="155"/>
    </location>
</feature>
<feature type="transmembrane region" description="Helical" evidence="9">
    <location>
        <begin position="286"/>
        <end position="307"/>
    </location>
</feature>
<evidence type="ECO:0000256" key="2">
    <source>
        <dbReference type="ARBA" id="ARBA00022475"/>
    </source>
</evidence>
<evidence type="ECO:0000313" key="10">
    <source>
        <dbReference type="EMBL" id="QEE28923.1"/>
    </source>
</evidence>
<keyword evidence="6" id="KW-0769">Symport</keyword>
<dbReference type="GO" id="GO:0015293">
    <property type="term" value="F:symporter activity"/>
    <property type="evidence" value="ECO:0007669"/>
    <property type="project" value="UniProtKB-KW"/>
</dbReference>
<dbReference type="EMBL" id="CP042806">
    <property type="protein sequence ID" value="QEE28923.1"/>
    <property type="molecule type" value="Genomic_DNA"/>
</dbReference>
<evidence type="ECO:0000256" key="9">
    <source>
        <dbReference type="SAM" id="Phobius"/>
    </source>
</evidence>